<dbReference type="PANTHER" id="PTHR47098">
    <property type="entry name" value="PROTEIN MAK32"/>
    <property type="match status" value="1"/>
</dbReference>
<dbReference type="EMBL" id="JAPZBO010000001">
    <property type="protein sequence ID" value="KAJ5330810.1"/>
    <property type="molecule type" value="Genomic_DNA"/>
</dbReference>
<name>A0A9W9QBZ0_9EURO</name>
<dbReference type="OrthoDB" id="497927at2759"/>
<dbReference type="Gene3D" id="3.40.1190.20">
    <property type="match status" value="1"/>
</dbReference>
<dbReference type="SUPFAM" id="SSF53613">
    <property type="entry name" value="Ribokinase-like"/>
    <property type="match status" value="1"/>
</dbReference>
<proteinExistence type="predicted"/>
<gene>
    <name evidence="2" type="ORF">N7476_000593</name>
</gene>
<dbReference type="InterPro" id="IPR029056">
    <property type="entry name" value="Ribokinase-like"/>
</dbReference>
<reference evidence="2" key="1">
    <citation type="submission" date="2022-12" db="EMBL/GenBank/DDBJ databases">
        <authorList>
            <person name="Petersen C."/>
        </authorList>
    </citation>
    <scope>NUCLEOTIDE SEQUENCE</scope>
    <source>
        <strain evidence="2">IBT 21472</strain>
    </source>
</reference>
<keyword evidence="3" id="KW-1185">Reference proteome</keyword>
<organism evidence="2 3">
    <name type="scientific">Penicillium atrosanguineum</name>
    <dbReference type="NCBI Taxonomy" id="1132637"/>
    <lineage>
        <taxon>Eukaryota</taxon>
        <taxon>Fungi</taxon>
        <taxon>Dikarya</taxon>
        <taxon>Ascomycota</taxon>
        <taxon>Pezizomycotina</taxon>
        <taxon>Eurotiomycetes</taxon>
        <taxon>Eurotiomycetidae</taxon>
        <taxon>Eurotiales</taxon>
        <taxon>Aspergillaceae</taxon>
        <taxon>Penicillium</taxon>
    </lineage>
</organism>
<dbReference type="InterPro" id="IPR011611">
    <property type="entry name" value="PfkB_dom"/>
</dbReference>
<evidence type="ECO:0000259" key="1">
    <source>
        <dbReference type="Pfam" id="PF00294"/>
    </source>
</evidence>
<dbReference type="AlphaFoldDB" id="A0A9W9QBZ0"/>
<sequence length="360" mass="39281">MRIPTLSTSLTGRDIVPEHEQDIFFTSLGLAVLDEIRVPGQEPLRNILGGSGTYATLGARLFLPGSLSPNLGWMIRVGNDFPIPVEEALWSWNPTLVIQKEPGSASTRGLLEYRDTTFGPKDFKYTTPVLGVQDSSLEGTALLRSKAYHYLASPQDIKTRIANLYAMRQKEAISDRPLIIWEPSPLFCNPNDLQECLEAASIVDVFSPNHIELARLFSVSLSAESVRRNMEDLAARVLERGVGPDSQGVVIIRAGEHGCYVSARGLSPKWLPPYYGPGSGELNVSKVVDPTGAGNTFLGAYAIGYVKTGNVIDAACYGSVGASFAIEQVGIPEIKGEHGREVWNGISVYSRLHEYMSRII</sequence>
<dbReference type="Pfam" id="PF00294">
    <property type="entry name" value="PfkB"/>
    <property type="match status" value="1"/>
</dbReference>
<dbReference type="PANTHER" id="PTHR47098:SF1">
    <property type="entry name" value="PFKB FAMILY CARBOHYDRATE KINASE SUPERFAMILY (AFU_ORTHOLOGUE AFUA_4G09500)"/>
    <property type="match status" value="1"/>
</dbReference>
<accession>A0A9W9QBZ0</accession>
<comment type="caution">
    <text evidence="2">The sequence shown here is derived from an EMBL/GenBank/DDBJ whole genome shotgun (WGS) entry which is preliminary data.</text>
</comment>
<evidence type="ECO:0000313" key="2">
    <source>
        <dbReference type="EMBL" id="KAJ5330810.1"/>
    </source>
</evidence>
<protein>
    <recommendedName>
        <fullName evidence="1">Carbohydrate kinase PfkB domain-containing protein</fullName>
    </recommendedName>
</protein>
<dbReference type="Proteomes" id="UP001147746">
    <property type="component" value="Unassembled WGS sequence"/>
</dbReference>
<reference evidence="2" key="2">
    <citation type="journal article" date="2023" name="IMA Fungus">
        <title>Comparative genomic study of the Penicillium genus elucidates a diverse pangenome and 15 lateral gene transfer events.</title>
        <authorList>
            <person name="Petersen C."/>
            <person name="Sorensen T."/>
            <person name="Nielsen M.R."/>
            <person name="Sondergaard T.E."/>
            <person name="Sorensen J.L."/>
            <person name="Fitzpatrick D.A."/>
            <person name="Frisvad J.C."/>
            <person name="Nielsen K.L."/>
        </authorList>
    </citation>
    <scope>NUCLEOTIDE SEQUENCE</scope>
    <source>
        <strain evidence="2">IBT 21472</strain>
    </source>
</reference>
<feature type="domain" description="Carbohydrate kinase PfkB" evidence="1">
    <location>
        <begin position="187"/>
        <end position="330"/>
    </location>
</feature>
<evidence type="ECO:0000313" key="3">
    <source>
        <dbReference type="Proteomes" id="UP001147746"/>
    </source>
</evidence>